<organism evidence="5 6">
    <name type="scientific">Actinocorallia libanotica</name>
    <dbReference type="NCBI Taxonomy" id="46162"/>
    <lineage>
        <taxon>Bacteria</taxon>
        <taxon>Bacillati</taxon>
        <taxon>Actinomycetota</taxon>
        <taxon>Actinomycetes</taxon>
        <taxon>Streptosporangiales</taxon>
        <taxon>Thermomonosporaceae</taxon>
        <taxon>Actinocorallia</taxon>
    </lineage>
</organism>
<dbReference type="SUPFAM" id="SSF46785">
    <property type="entry name" value="Winged helix' DNA-binding domain"/>
    <property type="match status" value="1"/>
</dbReference>
<accession>A0ABP4C0P5</accession>
<dbReference type="PANTHER" id="PTHR43132:SF6">
    <property type="entry name" value="HTH-TYPE TRANSCRIPTIONAL REPRESSOR CZRA"/>
    <property type="match status" value="1"/>
</dbReference>
<feature type="domain" description="HTH arsR-type" evidence="4">
    <location>
        <begin position="22"/>
        <end position="116"/>
    </location>
</feature>
<dbReference type="PANTHER" id="PTHR43132">
    <property type="entry name" value="ARSENICAL RESISTANCE OPERON REPRESSOR ARSR-RELATED"/>
    <property type="match status" value="1"/>
</dbReference>
<keyword evidence="3" id="KW-0804">Transcription</keyword>
<dbReference type="CDD" id="cd00090">
    <property type="entry name" value="HTH_ARSR"/>
    <property type="match status" value="1"/>
</dbReference>
<dbReference type="EMBL" id="BAAAHH010000019">
    <property type="protein sequence ID" value="GAA0957298.1"/>
    <property type="molecule type" value="Genomic_DNA"/>
</dbReference>
<dbReference type="InterPro" id="IPR001845">
    <property type="entry name" value="HTH_ArsR_DNA-bd_dom"/>
</dbReference>
<dbReference type="NCBIfam" id="NF033788">
    <property type="entry name" value="HTH_metalloreg"/>
    <property type="match status" value="1"/>
</dbReference>
<dbReference type="InterPro" id="IPR036390">
    <property type="entry name" value="WH_DNA-bd_sf"/>
</dbReference>
<dbReference type="PROSITE" id="PS50987">
    <property type="entry name" value="HTH_ARSR_2"/>
    <property type="match status" value="1"/>
</dbReference>
<dbReference type="InterPro" id="IPR036388">
    <property type="entry name" value="WH-like_DNA-bd_sf"/>
</dbReference>
<gene>
    <name evidence="5" type="ORF">GCM10009550_44430</name>
</gene>
<evidence type="ECO:0000313" key="5">
    <source>
        <dbReference type="EMBL" id="GAA0957298.1"/>
    </source>
</evidence>
<evidence type="ECO:0000256" key="2">
    <source>
        <dbReference type="ARBA" id="ARBA00023125"/>
    </source>
</evidence>
<dbReference type="InterPro" id="IPR051011">
    <property type="entry name" value="Metal_resp_trans_reg"/>
</dbReference>
<name>A0ABP4C0P5_9ACTN</name>
<comment type="caution">
    <text evidence="5">The sequence shown here is derived from an EMBL/GenBank/DDBJ whole genome shotgun (WGS) entry which is preliminary data.</text>
</comment>
<dbReference type="SMART" id="SM00418">
    <property type="entry name" value="HTH_ARSR"/>
    <property type="match status" value="1"/>
</dbReference>
<reference evidence="6" key="1">
    <citation type="journal article" date="2019" name="Int. J. Syst. Evol. Microbiol.">
        <title>The Global Catalogue of Microorganisms (GCM) 10K type strain sequencing project: providing services to taxonomists for standard genome sequencing and annotation.</title>
        <authorList>
            <consortium name="The Broad Institute Genomics Platform"/>
            <consortium name="The Broad Institute Genome Sequencing Center for Infectious Disease"/>
            <person name="Wu L."/>
            <person name="Ma J."/>
        </authorList>
    </citation>
    <scope>NUCLEOTIDE SEQUENCE [LARGE SCALE GENOMIC DNA]</scope>
    <source>
        <strain evidence="6">JCM 10696</strain>
    </source>
</reference>
<keyword evidence="1" id="KW-0805">Transcription regulation</keyword>
<dbReference type="Proteomes" id="UP001500665">
    <property type="component" value="Unassembled WGS sequence"/>
</dbReference>
<dbReference type="PRINTS" id="PR00778">
    <property type="entry name" value="HTHARSR"/>
</dbReference>
<sequence>MDGCAVRVVDGDRVASVREGMPSERDLADTAEVFGLLSDPGRLRLLLGLREGELCVCDLAAVSGMSESAVSHALRLLRAHRVVTARRSGRMAYYRLDDAHVRMLLDLAVAHIEHSEVMHPERGN</sequence>
<dbReference type="Gene3D" id="1.10.10.10">
    <property type="entry name" value="Winged helix-like DNA-binding domain superfamily/Winged helix DNA-binding domain"/>
    <property type="match status" value="1"/>
</dbReference>
<evidence type="ECO:0000313" key="6">
    <source>
        <dbReference type="Proteomes" id="UP001500665"/>
    </source>
</evidence>
<evidence type="ECO:0000259" key="4">
    <source>
        <dbReference type="PROSITE" id="PS50987"/>
    </source>
</evidence>
<keyword evidence="6" id="KW-1185">Reference proteome</keyword>
<keyword evidence="2" id="KW-0238">DNA-binding</keyword>
<protein>
    <recommendedName>
        <fullName evidence="4">HTH arsR-type domain-containing protein</fullName>
    </recommendedName>
</protein>
<dbReference type="InterPro" id="IPR011991">
    <property type="entry name" value="ArsR-like_HTH"/>
</dbReference>
<evidence type="ECO:0000256" key="1">
    <source>
        <dbReference type="ARBA" id="ARBA00023015"/>
    </source>
</evidence>
<evidence type="ECO:0000256" key="3">
    <source>
        <dbReference type="ARBA" id="ARBA00023163"/>
    </source>
</evidence>
<dbReference type="Pfam" id="PF01022">
    <property type="entry name" value="HTH_5"/>
    <property type="match status" value="1"/>
</dbReference>
<proteinExistence type="predicted"/>